<name>A0A9D1MZB5_9CLOT</name>
<sequence>MPKVKLTPIKQKTKKEEVKEIIQNPDDPLAKYPLRAFGYSNEVGAAVSAMPGWGKTAEVALWVPALMYLGADIYDKFKRGKEGDYTKASSSAAVQQAVFQALASVILPTAAVKMGQSIAGQFTKFDGSGLNATAKEEILDKLQNDFAKAKFAKGDRMENGVLKKGKDAVWERIHDHSFLHELDNTQVKLRKESVFKKIWKVFAHGSGMDATAVADRTKVEQYLKRKVNDIFDKQTLIETGTLEQIEKTNDKNLIKAYKKAIQKAQVNYENLIKERPNFVVEKILSSGEQKHKHLIDMIKQEFPAVNDRKQLVSATDAGKNVSAKLLKKLMSNETNKHLITELAKKAEASNEVISKLIQGKKLKLGLLKTTGGFIALGLLAIPIDHFVHNYIIKKFVEPGLKNVQQLQRKLSFKSSDDSKI</sequence>
<dbReference type="EMBL" id="DVOD01000013">
    <property type="protein sequence ID" value="HIU91831.1"/>
    <property type="molecule type" value="Genomic_DNA"/>
</dbReference>
<dbReference type="AlphaFoldDB" id="A0A9D1MZB5"/>
<reference evidence="1" key="2">
    <citation type="journal article" date="2021" name="PeerJ">
        <title>Extensive microbial diversity within the chicken gut microbiome revealed by metagenomics and culture.</title>
        <authorList>
            <person name="Gilroy R."/>
            <person name="Ravi A."/>
            <person name="Getino M."/>
            <person name="Pursley I."/>
            <person name="Horton D.L."/>
            <person name="Alikhan N.F."/>
            <person name="Baker D."/>
            <person name="Gharbi K."/>
            <person name="Hall N."/>
            <person name="Watson M."/>
            <person name="Adriaenssens E.M."/>
            <person name="Foster-Nyarko E."/>
            <person name="Jarju S."/>
            <person name="Secka A."/>
            <person name="Antonio M."/>
            <person name="Oren A."/>
            <person name="Chaudhuri R.R."/>
            <person name="La Ragione R."/>
            <person name="Hildebrand F."/>
            <person name="Pallen M.J."/>
        </authorList>
    </citation>
    <scope>NUCLEOTIDE SEQUENCE</scope>
    <source>
        <strain evidence="1">CHK154-7741</strain>
    </source>
</reference>
<evidence type="ECO:0000313" key="2">
    <source>
        <dbReference type="Proteomes" id="UP000886748"/>
    </source>
</evidence>
<evidence type="ECO:0000313" key="1">
    <source>
        <dbReference type="EMBL" id="HIU91831.1"/>
    </source>
</evidence>
<organism evidence="1 2">
    <name type="scientific">Candidatus Limenecus avicola</name>
    <dbReference type="NCBI Taxonomy" id="2840847"/>
    <lineage>
        <taxon>Bacteria</taxon>
        <taxon>Bacillati</taxon>
        <taxon>Bacillota</taxon>
        <taxon>Clostridia</taxon>
        <taxon>Eubacteriales</taxon>
        <taxon>Clostridiaceae</taxon>
        <taxon>Clostridiaceae incertae sedis</taxon>
        <taxon>Candidatus Limenecus</taxon>
    </lineage>
</organism>
<protein>
    <submittedName>
        <fullName evidence="1">Uncharacterized protein</fullName>
    </submittedName>
</protein>
<accession>A0A9D1MZB5</accession>
<gene>
    <name evidence="1" type="ORF">IAD26_01710</name>
</gene>
<dbReference type="Proteomes" id="UP000886748">
    <property type="component" value="Unassembled WGS sequence"/>
</dbReference>
<reference evidence="1" key="1">
    <citation type="submission" date="2020-10" db="EMBL/GenBank/DDBJ databases">
        <authorList>
            <person name="Gilroy R."/>
        </authorList>
    </citation>
    <scope>NUCLEOTIDE SEQUENCE</scope>
    <source>
        <strain evidence="1">CHK154-7741</strain>
    </source>
</reference>
<comment type="caution">
    <text evidence="1">The sequence shown here is derived from an EMBL/GenBank/DDBJ whole genome shotgun (WGS) entry which is preliminary data.</text>
</comment>
<proteinExistence type="predicted"/>